<evidence type="ECO:0000313" key="2">
    <source>
        <dbReference type="EMBL" id="MFC5190452.1"/>
    </source>
</evidence>
<name>A0ABW0BRI6_9BACT</name>
<keyword evidence="3" id="KW-1185">Reference proteome</keyword>
<dbReference type="RefSeq" id="WP_377911538.1">
    <property type="nucleotide sequence ID" value="NZ_JBHSKS010000001.1"/>
</dbReference>
<evidence type="ECO:0000313" key="3">
    <source>
        <dbReference type="Proteomes" id="UP001596163"/>
    </source>
</evidence>
<dbReference type="Gene3D" id="2.60.40.1120">
    <property type="entry name" value="Carboxypeptidase-like, regulatory domain"/>
    <property type="match status" value="1"/>
</dbReference>
<keyword evidence="1" id="KW-0732">Signal</keyword>
<sequence>MKLFLLTLSLTLTIGATCLAQSVLDGVIYDQEDRKPVSFAMVFLANTSIGTLTDESGKFSISVPKGRFELVISKLGYEKAVRELNSAISLSQPLAIYLQRTELQLDSLEVNEERDPRWYQNLQIFKNNFLGQSENSIQTVLLNEKQLILDDVTTPGFLKARSNDPLKILNKNLGYEIDYDLEIFELQSREKSLLSGGYPLFRPVLIKSKTKQKVIDKNREQAYRGSLMHFLRAMHSNTWVEEGFEVYRLQRIPNPDRPSDQEIKAMAEKLRSGEMVQFDLKAFSELSSKPKFIQILDPNPLGFSKIAFKNQEGDLVIQFEDYLFVKNTKYPPLPSYFVNFKPGRQESVIHLPTGKITIQENGNHFPAFDLFLEGYMSWLKIADLLPLDYWPNSND</sequence>
<dbReference type="Proteomes" id="UP001596163">
    <property type="component" value="Unassembled WGS sequence"/>
</dbReference>
<dbReference type="InterPro" id="IPR008969">
    <property type="entry name" value="CarboxyPept-like_regulatory"/>
</dbReference>
<dbReference type="Pfam" id="PF13715">
    <property type="entry name" value="CarbopepD_reg_2"/>
    <property type="match status" value="1"/>
</dbReference>
<evidence type="ECO:0000256" key="1">
    <source>
        <dbReference type="SAM" id="SignalP"/>
    </source>
</evidence>
<gene>
    <name evidence="2" type="ORF">ACFPIK_01635</name>
</gene>
<dbReference type="EMBL" id="JBHSKS010000001">
    <property type="protein sequence ID" value="MFC5190452.1"/>
    <property type="molecule type" value="Genomic_DNA"/>
</dbReference>
<dbReference type="SUPFAM" id="SSF49464">
    <property type="entry name" value="Carboxypeptidase regulatory domain-like"/>
    <property type="match status" value="1"/>
</dbReference>
<comment type="caution">
    <text evidence="2">The sequence shown here is derived from an EMBL/GenBank/DDBJ whole genome shotgun (WGS) entry which is preliminary data.</text>
</comment>
<reference evidence="3" key="1">
    <citation type="journal article" date="2019" name="Int. J. Syst. Evol. Microbiol.">
        <title>The Global Catalogue of Microorganisms (GCM) 10K type strain sequencing project: providing services to taxonomists for standard genome sequencing and annotation.</title>
        <authorList>
            <consortium name="The Broad Institute Genomics Platform"/>
            <consortium name="The Broad Institute Genome Sequencing Center for Infectious Disease"/>
            <person name="Wu L."/>
            <person name="Ma J."/>
        </authorList>
    </citation>
    <scope>NUCLEOTIDE SEQUENCE [LARGE SCALE GENOMIC DNA]</scope>
    <source>
        <strain evidence="3">CGMCC 1.7030</strain>
    </source>
</reference>
<feature type="chain" id="PRO_5047539892" evidence="1">
    <location>
        <begin position="21"/>
        <end position="395"/>
    </location>
</feature>
<protein>
    <submittedName>
        <fullName evidence="2">Carboxypeptidase-like regulatory domain-containing protein</fullName>
    </submittedName>
</protein>
<organism evidence="2 3">
    <name type="scientific">Algoriphagus aquatilis</name>
    <dbReference type="NCBI Taxonomy" id="490186"/>
    <lineage>
        <taxon>Bacteria</taxon>
        <taxon>Pseudomonadati</taxon>
        <taxon>Bacteroidota</taxon>
        <taxon>Cytophagia</taxon>
        <taxon>Cytophagales</taxon>
        <taxon>Cyclobacteriaceae</taxon>
        <taxon>Algoriphagus</taxon>
    </lineage>
</organism>
<accession>A0ABW0BRI6</accession>
<feature type="signal peptide" evidence="1">
    <location>
        <begin position="1"/>
        <end position="20"/>
    </location>
</feature>
<proteinExistence type="predicted"/>